<reference evidence="1" key="3">
    <citation type="submission" date="2015-04" db="UniProtKB">
        <authorList>
            <consortium name="EnsemblPlants"/>
        </authorList>
    </citation>
    <scope>IDENTIFICATION</scope>
</reference>
<accession>A0A0D9XBJ4</accession>
<dbReference type="EnsemblPlants" id="LPERR09G01190.4">
    <property type="protein sequence ID" value="LPERR09G01190.4"/>
    <property type="gene ID" value="LPERR09G01190"/>
</dbReference>
<dbReference type="Proteomes" id="UP000032180">
    <property type="component" value="Chromosome 9"/>
</dbReference>
<reference evidence="1 2" key="1">
    <citation type="submission" date="2012-08" db="EMBL/GenBank/DDBJ databases">
        <title>Oryza genome evolution.</title>
        <authorList>
            <person name="Wing R.A."/>
        </authorList>
    </citation>
    <scope>NUCLEOTIDE SEQUENCE</scope>
</reference>
<sequence>MITCLLESLISGLRKKFSVAFCLVSVEGHLDLRHLGLVGGENALSLLDGGRPTTHILRFSSGSHASTVSSR</sequence>
<evidence type="ECO:0000313" key="1">
    <source>
        <dbReference type="EnsemblPlants" id="LPERR09G01190.4"/>
    </source>
</evidence>
<dbReference type="AlphaFoldDB" id="A0A0D9XBJ4"/>
<dbReference type="HOGENOM" id="CLU_2834834_0_0_1"/>
<organism evidence="1 2">
    <name type="scientific">Leersia perrieri</name>
    <dbReference type="NCBI Taxonomy" id="77586"/>
    <lineage>
        <taxon>Eukaryota</taxon>
        <taxon>Viridiplantae</taxon>
        <taxon>Streptophyta</taxon>
        <taxon>Embryophyta</taxon>
        <taxon>Tracheophyta</taxon>
        <taxon>Spermatophyta</taxon>
        <taxon>Magnoliopsida</taxon>
        <taxon>Liliopsida</taxon>
        <taxon>Poales</taxon>
        <taxon>Poaceae</taxon>
        <taxon>BOP clade</taxon>
        <taxon>Oryzoideae</taxon>
        <taxon>Oryzeae</taxon>
        <taxon>Oryzinae</taxon>
        <taxon>Leersia</taxon>
    </lineage>
</organism>
<name>A0A0D9XBJ4_9ORYZ</name>
<proteinExistence type="predicted"/>
<keyword evidence="2" id="KW-1185">Reference proteome</keyword>
<reference evidence="2" key="2">
    <citation type="submission" date="2013-12" db="EMBL/GenBank/DDBJ databases">
        <authorList>
            <person name="Yu Y."/>
            <person name="Lee S."/>
            <person name="de Baynast K."/>
            <person name="Wissotski M."/>
            <person name="Liu L."/>
            <person name="Talag J."/>
            <person name="Goicoechea J."/>
            <person name="Angelova A."/>
            <person name="Jetty R."/>
            <person name="Kudrna D."/>
            <person name="Golser W."/>
            <person name="Rivera L."/>
            <person name="Zhang J."/>
            <person name="Wing R."/>
        </authorList>
    </citation>
    <scope>NUCLEOTIDE SEQUENCE</scope>
</reference>
<protein>
    <submittedName>
        <fullName evidence="1">Uncharacterized protein</fullName>
    </submittedName>
</protein>
<evidence type="ECO:0000313" key="2">
    <source>
        <dbReference type="Proteomes" id="UP000032180"/>
    </source>
</evidence>
<dbReference type="Gramene" id="LPERR09G01190.4">
    <property type="protein sequence ID" value="LPERR09G01190.4"/>
    <property type="gene ID" value="LPERR09G01190"/>
</dbReference>